<evidence type="ECO:0000313" key="2">
    <source>
        <dbReference type="EMBL" id="KAF2502565.1"/>
    </source>
</evidence>
<keyword evidence="3" id="KW-1185">Reference proteome</keyword>
<sequence>MSISVQSKITVAAENGPKFLTALKPVFDNVATNPACTYSEVFQDTQNPGTFRFIQNWNCTKEDLKEVND</sequence>
<dbReference type="EMBL" id="MU004181">
    <property type="protein sequence ID" value="KAF2502565.1"/>
    <property type="molecule type" value="Genomic_DNA"/>
</dbReference>
<dbReference type="OrthoDB" id="4126315at2759"/>
<dbReference type="AlphaFoldDB" id="A0A6A6RCS6"/>
<dbReference type="Pfam" id="PF03992">
    <property type="entry name" value="ABM"/>
    <property type="match status" value="1"/>
</dbReference>
<name>A0A6A6RCS6_9PEZI</name>
<proteinExistence type="predicted"/>
<reference evidence="2" key="1">
    <citation type="journal article" date="2020" name="Stud. Mycol.">
        <title>101 Dothideomycetes genomes: a test case for predicting lifestyles and emergence of pathogens.</title>
        <authorList>
            <person name="Haridas S."/>
            <person name="Albert R."/>
            <person name="Binder M."/>
            <person name="Bloem J."/>
            <person name="Labutti K."/>
            <person name="Salamov A."/>
            <person name="Andreopoulos B."/>
            <person name="Baker S."/>
            <person name="Barry K."/>
            <person name="Bills G."/>
            <person name="Bluhm B."/>
            <person name="Cannon C."/>
            <person name="Castanera R."/>
            <person name="Culley D."/>
            <person name="Daum C."/>
            <person name="Ezra D."/>
            <person name="Gonzalez J."/>
            <person name="Henrissat B."/>
            <person name="Kuo A."/>
            <person name="Liang C."/>
            <person name="Lipzen A."/>
            <person name="Lutzoni F."/>
            <person name="Magnuson J."/>
            <person name="Mondo S."/>
            <person name="Nolan M."/>
            <person name="Ohm R."/>
            <person name="Pangilinan J."/>
            <person name="Park H.-J."/>
            <person name="Ramirez L."/>
            <person name="Alfaro M."/>
            <person name="Sun H."/>
            <person name="Tritt A."/>
            <person name="Yoshinaga Y."/>
            <person name="Zwiers L.-H."/>
            <person name="Turgeon B."/>
            <person name="Goodwin S."/>
            <person name="Spatafora J."/>
            <person name="Crous P."/>
            <person name="Grigoriev I."/>
        </authorList>
    </citation>
    <scope>NUCLEOTIDE SEQUENCE</scope>
    <source>
        <strain evidence="2">CBS 269.34</strain>
    </source>
</reference>
<dbReference type="Gene3D" id="3.30.70.100">
    <property type="match status" value="1"/>
</dbReference>
<gene>
    <name evidence="2" type="ORF">BU16DRAFT_521289</name>
</gene>
<evidence type="ECO:0000313" key="3">
    <source>
        <dbReference type="Proteomes" id="UP000799750"/>
    </source>
</evidence>
<dbReference type="Proteomes" id="UP000799750">
    <property type="component" value="Unassembled WGS sequence"/>
</dbReference>
<dbReference type="InterPro" id="IPR011008">
    <property type="entry name" value="Dimeric_a/b-barrel"/>
</dbReference>
<evidence type="ECO:0000259" key="1">
    <source>
        <dbReference type="Pfam" id="PF03992"/>
    </source>
</evidence>
<dbReference type="InterPro" id="IPR007138">
    <property type="entry name" value="ABM_dom"/>
</dbReference>
<feature type="domain" description="ABM" evidence="1">
    <location>
        <begin position="3"/>
        <end position="57"/>
    </location>
</feature>
<protein>
    <recommendedName>
        <fullName evidence="1">ABM domain-containing protein</fullName>
    </recommendedName>
</protein>
<organism evidence="2 3">
    <name type="scientific">Lophium mytilinum</name>
    <dbReference type="NCBI Taxonomy" id="390894"/>
    <lineage>
        <taxon>Eukaryota</taxon>
        <taxon>Fungi</taxon>
        <taxon>Dikarya</taxon>
        <taxon>Ascomycota</taxon>
        <taxon>Pezizomycotina</taxon>
        <taxon>Dothideomycetes</taxon>
        <taxon>Pleosporomycetidae</taxon>
        <taxon>Mytilinidiales</taxon>
        <taxon>Mytilinidiaceae</taxon>
        <taxon>Lophium</taxon>
    </lineage>
</organism>
<accession>A0A6A6RCS6</accession>
<dbReference type="SUPFAM" id="SSF54909">
    <property type="entry name" value="Dimeric alpha+beta barrel"/>
    <property type="match status" value="1"/>
</dbReference>